<evidence type="ECO:0000313" key="3">
    <source>
        <dbReference type="Proteomes" id="UP000289152"/>
    </source>
</evidence>
<dbReference type="InParanoid" id="A0A4Q1BS76"/>
<comment type="caution">
    <text evidence="2">The sequence shown here is derived from an EMBL/GenBank/DDBJ whole genome shotgun (WGS) entry which is preliminary data.</text>
</comment>
<feature type="compositionally biased region" description="Polar residues" evidence="1">
    <location>
        <begin position="20"/>
        <end position="29"/>
    </location>
</feature>
<feature type="region of interest" description="Disordered" evidence="1">
    <location>
        <begin position="1"/>
        <end position="210"/>
    </location>
</feature>
<feature type="compositionally biased region" description="Polar residues" evidence="1">
    <location>
        <begin position="198"/>
        <end position="210"/>
    </location>
</feature>
<dbReference type="AlphaFoldDB" id="A0A4Q1BS76"/>
<evidence type="ECO:0000313" key="2">
    <source>
        <dbReference type="EMBL" id="RXK40861.1"/>
    </source>
</evidence>
<feature type="compositionally biased region" description="Basic and acidic residues" evidence="1">
    <location>
        <begin position="124"/>
        <end position="139"/>
    </location>
</feature>
<gene>
    <name evidence="2" type="ORF">M231_01920</name>
</gene>
<feature type="compositionally biased region" description="Low complexity" evidence="1">
    <location>
        <begin position="37"/>
        <end position="47"/>
    </location>
</feature>
<dbReference type="EMBL" id="SDIL01000014">
    <property type="protein sequence ID" value="RXK40861.1"/>
    <property type="molecule type" value="Genomic_DNA"/>
</dbReference>
<dbReference type="VEuPathDB" id="FungiDB:TREMEDRAFT_61338"/>
<feature type="compositionally biased region" description="Polar residues" evidence="1">
    <location>
        <begin position="296"/>
        <end position="308"/>
    </location>
</feature>
<feature type="compositionally biased region" description="Low complexity" evidence="1">
    <location>
        <begin position="182"/>
        <end position="197"/>
    </location>
</feature>
<reference evidence="2 3" key="1">
    <citation type="submission" date="2016-06" db="EMBL/GenBank/DDBJ databases">
        <title>Evolution of pathogenesis and genome organization in the Tremellales.</title>
        <authorList>
            <person name="Cuomo C."/>
            <person name="Litvintseva A."/>
            <person name="Heitman J."/>
            <person name="Chen Y."/>
            <person name="Sun S."/>
            <person name="Springer D."/>
            <person name="Dromer F."/>
            <person name="Young S."/>
            <person name="Zeng Q."/>
            <person name="Chapman S."/>
            <person name="Gujja S."/>
            <person name="Saif S."/>
            <person name="Birren B."/>
        </authorList>
    </citation>
    <scope>NUCLEOTIDE SEQUENCE [LARGE SCALE GENOMIC DNA]</scope>
    <source>
        <strain evidence="2 3">ATCC 28783</strain>
    </source>
</reference>
<dbReference type="Proteomes" id="UP000289152">
    <property type="component" value="Unassembled WGS sequence"/>
</dbReference>
<feature type="compositionally biased region" description="Polar residues" evidence="1">
    <location>
        <begin position="97"/>
        <end position="107"/>
    </location>
</feature>
<name>A0A4Q1BS76_TREME</name>
<evidence type="ECO:0000256" key="1">
    <source>
        <dbReference type="SAM" id="MobiDB-lite"/>
    </source>
</evidence>
<dbReference type="OrthoDB" id="2576217at2759"/>
<proteinExistence type="predicted"/>
<protein>
    <submittedName>
        <fullName evidence="2">Uncharacterized protein</fullName>
    </submittedName>
</protein>
<accession>A0A4Q1BS76</accession>
<organism evidence="2 3">
    <name type="scientific">Tremella mesenterica</name>
    <name type="common">Jelly fungus</name>
    <dbReference type="NCBI Taxonomy" id="5217"/>
    <lineage>
        <taxon>Eukaryota</taxon>
        <taxon>Fungi</taxon>
        <taxon>Dikarya</taxon>
        <taxon>Basidiomycota</taxon>
        <taxon>Agaricomycotina</taxon>
        <taxon>Tremellomycetes</taxon>
        <taxon>Tremellales</taxon>
        <taxon>Tremellaceae</taxon>
        <taxon>Tremella</taxon>
    </lineage>
</organism>
<keyword evidence="3" id="KW-1185">Reference proteome</keyword>
<feature type="region of interest" description="Disordered" evidence="1">
    <location>
        <begin position="286"/>
        <end position="346"/>
    </location>
</feature>
<feature type="compositionally biased region" description="Low complexity" evidence="1">
    <location>
        <begin position="63"/>
        <end position="87"/>
    </location>
</feature>
<feature type="compositionally biased region" description="Low complexity" evidence="1">
    <location>
        <begin position="1"/>
        <end position="16"/>
    </location>
</feature>
<sequence length="346" mass="36548">MSWSSPSSPSLTSPNPILFTPSTSSTVMQPSVPVVPPRSALRSAAPPLRSPPPPVMTHREPYQSELSSQSTLSLETTQTPQTPSLSTGSDDIENDESITIKSTTGPVTSPKPGWSNWGRKKKGKDVFNKDPFKVKDGLPSKEASSGVYTPPTFPGPTASPAHSRHPSTISSSGYFIYPDLPQSPFSPSRTSSGSSASGDTPQTPITPNRFSKFSSAAVSYGYSLKRLSSSITSTPNAGDGYITAMRKSWTGTAQPTPVVPRALYGEQYTEVPRYFPPSPAAGAGLGFGSIGPVPQRNMNGPRSTSQPARTIGAEGSVEGEQKKERGRRKPVPKIEDVTGEVAGLAI</sequence>